<evidence type="ECO:0000256" key="2">
    <source>
        <dbReference type="ARBA" id="ARBA00023125"/>
    </source>
</evidence>
<accession>A0ABQ6JGM4</accession>
<organism evidence="4 5">
    <name type="scientific">Angustibacter aerolatus</name>
    <dbReference type="NCBI Taxonomy" id="1162965"/>
    <lineage>
        <taxon>Bacteria</taxon>
        <taxon>Bacillati</taxon>
        <taxon>Actinomycetota</taxon>
        <taxon>Actinomycetes</taxon>
        <taxon>Kineosporiales</taxon>
        <taxon>Kineosporiaceae</taxon>
    </lineage>
</organism>
<keyword evidence="1" id="KW-0805">Transcription regulation</keyword>
<dbReference type="InterPro" id="IPR008920">
    <property type="entry name" value="TF_FadR/GntR_C"/>
</dbReference>
<reference evidence="5" key="1">
    <citation type="journal article" date="2019" name="Int. J. Syst. Evol. Microbiol.">
        <title>The Global Catalogue of Microorganisms (GCM) 10K type strain sequencing project: providing services to taxonomists for standard genome sequencing and annotation.</title>
        <authorList>
            <consortium name="The Broad Institute Genomics Platform"/>
            <consortium name="The Broad Institute Genome Sequencing Center for Infectious Disease"/>
            <person name="Wu L."/>
            <person name="Ma J."/>
        </authorList>
    </citation>
    <scope>NUCLEOTIDE SEQUENCE [LARGE SCALE GENOMIC DNA]</scope>
    <source>
        <strain evidence="5">NBRC 108730</strain>
    </source>
</reference>
<proteinExistence type="predicted"/>
<evidence type="ECO:0008006" key="6">
    <source>
        <dbReference type="Google" id="ProtNLM"/>
    </source>
</evidence>
<comment type="caution">
    <text evidence="4">The sequence shown here is derived from an EMBL/GenBank/DDBJ whole genome shotgun (WGS) entry which is preliminary data.</text>
</comment>
<evidence type="ECO:0000256" key="1">
    <source>
        <dbReference type="ARBA" id="ARBA00023015"/>
    </source>
</evidence>
<evidence type="ECO:0000313" key="5">
    <source>
        <dbReference type="Proteomes" id="UP001157017"/>
    </source>
</evidence>
<dbReference type="EMBL" id="BSUZ01000001">
    <property type="protein sequence ID" value="GMA87387.1"/>
    <property type="molecule type" value="Genomic_DNA"/>
</dbReference>
<evidence type="ECO:0000313" key="4">
    <source>
        <dbReference type="EMBL" id="GMA87387.1"/>
    </source>
</evidence>
<gene>
    <name evidence="4" type="ORF">GCM10025868_26370</name>
</gene>
<keyword evidence="5" id="KW-1185">Reference proteome</keyword>
<keyword evidence="2" id="KW-0238">DNA-binding</keyword>
<dbReference type="Proteomes" id="UP001157017">
    <property type="component" value="Unassembled WGS sequence"/>
</dbReference>
<keyword evidence="3" id="KW-0804">Transcription</keyword>
<name>A0ABQ6JGM4_9ACTN</name>
<evidence type="ECO:0000256" key="3">
    <source>
        <dbReference type="ARBA" id="ARBA00023163"/>
    </source>
</evidence>
<protein>
    <recommendedName>
        <fullName evidence="6">GntR C-terminal domain-containing protein</fullName>
    </recommendedName>
</protein>
<dbReference type="SUPFAM" id="SSF48008">
    <property type="entry name" value="GntR ligand-binding domain-like"/>
    <property type="match status" value="1"/>
</dbReference>
<sequence>MLWLAHSADPVLRAGCAAHRTLEQALRDRRPDAARAAVEQHVADLFAAARALRAVDHVK</sequence>